<gene>
    <name evidence="1" type="ORF">LDCGVIBL_CDS0242</name>
</gene>
<evidence type="ECO:0000313" key="1">
    <source>
        <dbReference type="EMBL" id="XCI77600.1"/>
    </source>
</evidence>
<proteinExistence type="predicted"/>
<protein>
    <submittedName>
        <fullName evidence="1">Uncharacterized protein</fullName>
    </submittedName>
</protein>
<organism evidence="1">
    <name type="scientific">Rhizobium phage LG08</name>
    <dbReference type="NCBI Taxonomy" id="3129229"/>
    <lineage>
        <taxon>Viruses</taxon>
        <taxon>Duplodnaviria</taxon>
        <taxon>Heunggongvirae</taxon>
        <taxon>Uroviricota</taxon>
        <taxon>Caudoviricetes</taxon>
    </lineage>
</organism>
<dbReference type="EMBL" id="PP429226">
    <property type="protein sequence ID" value="XCI77600.1"/>
    <property type="molecule type" value="Genomic_DNA"/>
</dbReference>
<sequence length="105" mass="11817">MKLILEGVVETLKENKEIKTEATSKYRSAPDVRVELPYKEGQPIQIDFSSGKLLVNADKFYPDNTDDEWKTRKAAEKVATDIVIKAFEKALEDIAKSVSKKGIKS</sequence>
<reference evidence="1" key="1">
    <citation type="submission" date="2024-03" db="EMBL/GenBank/DDBJ databases">
        <authorList>
            <person name="Chantapakul B."/>
            <person name="Wang S."/>
        </authorList>
    </citation>
    <scope>NUCLEOTIDE SEQUENCE</scope>
</reference>
<name>A0AAU8HYB4_9CAUD</name>
<accession>A0AAU8HYB4</accession>